<comment type="similarity">
    <text evidence="2">Belongs to the Orn/Lys/Arg decarboxylase class-I family.</text>
</comment>
<dbReference type="InterPro" id="IPR000310">
    <property type="entry name" value="Orn/Lys/Arg_deCO2ase_major_dom"/>
</dbReference>
<dbReference type="SUPFAM" id="SSF53383">
    <property type="entry name" value="PLP-dependent transferases"/>
    <property type="match status" value="1"/>
</dbReference>
<dbReference type="InterPro" id="IPR008286">
    <property type="entry name" value="Prn/Lys/Arg_de-COase_C"/>
</dbReference>
<comment type="cofactor">
    <cofactor evidence="1">
        <name>pyridoxal 5'-phosphate</name>
        <dbReference type="ChEBI" id="CHEBI:597326"/>
    </cofactor>
</comment>
<dbReference type="Gene3D" id="3.90.105.10">
    <property type="entry name" value="Molybdopterin biosynthesis moea protein, domain 2"/>
    <property type="match status" value="1"/>
</dbReference>
<dbReference type="Gene3D" id="3.40.640.10">
    <property type="entry name" value="Type I PLP-dependent aspartate aminotransferase-like (Major domain)"/>
    <property type="match status" value="1"/>
</dbReference>
<name>A0ABV1D1F9_9FIRM</name>
<sequence>MRQQDLLIHKLKEYARSDMYPFHMPGHKRTGDMGFPDPFTVDITEIDGFDNLHHPEGILQSSMDWAAQVYGADQTYYLVNGSSSGILSAVCGAVPRGGRILVSRNCHKSVYHGICLNQLKASYVYPQEIDGLGIQGGVLPSDVDMMLKRYMDTQAVLIVSPTYDGVVSDIKGIAEVVHGAGLPLIVDEAHGAHFRFGEMFPVSALDLGADVVIQSVHKTMPSLTQTALLHIRNNRPDQGCYGDRERIDRYVHMVQSSSPSYVFMASIENSIYQMEHMDMEPYRGEIMKLRERLRGMGRLRLVDTDIIGQYGIHDLDVSKIVISTRDSSLTGADLDSILRREYHLEMEMCGADYVTAITTPMDRSEGLRRLGDALMEIDNRTGPAKSGISNVYSMRSDTAMTIADAMDGKHRKVRLEDCAGSISGEFVYIYPPGIPIVAPGEWISRRSLDVIMEYMKKGLPVQGPADQSLAYIEIVQKD</sequence>
<protein>
    <submittedName>
        <fullName evidence="8">Decarboxylase</fullName>
    </submittedName>
</protein>
<keyword evidence="9" id="KW-1185">Reference proteome</keyword>
<evidence type="ECO:0000256" key="3">
    <source>
        <dbReference type="ARBA" id="ARBA00022793"/>
    </source>
</evidence>
<evidence type="ECO:0000256" key="1">
    <source>
        <dbReference type="ARBA" id="ARBA00001933"/>
    </source>
</evidence>
<feature type="domain" description="Orn/Lys/Arg decarboxylases family 1 pyridoxal-P attachment site" evidence="6">
    <location>
        <begin position="8"/>
        <end position="293"/>
    </location>
</feature>
<comment type="caution">
    <text evidence="8">The sequence shown here is derived from an EMBL/GenBank/DDBJ whole genome shotgun (WGS) entry which is preliminary data.</text>
</comment>
<dbReference type="InterPro" id="IPR036633">
    <property type="entry name" value="Prn/Lys/Arg_de-COase_C_sf"/>
</dbReference>
<reference evidence="8 9" key="1">
    <citation type="submission" date="2024-03" db="EMBL/GenBank/DDBJ databases">
        <title>Human intestinal bacterial collection.</title>
        <authorList>
            <person name="Pauvert C."/>
            <person name="Hitch T.C.A."/>
            <person name="Clavel T."/>
        </authorList>
    </citation>
    <scope>NUCLEOTIDE SEQUENCE [LARGE SCALE GENOMIC DNA]</scope>
    <source>
        <strain evidence="8 9">CLA-SR-H021</strain>
    </source>
</reference>
<evidence type="ECO:0000313" key="9">
    <source>
        <dbReference type="Proteomes" id="UP001454086"/>
    </source>
</evidence>
<keyword evidence="5" id="KW-0456">Lyase</keyword>
<dbReference type="InterPro" id="IPR015421">
    <property type="entry name" value="PyrdxlP-dep_Trfase_major"/>
</dbReference>
<dbReference type="Proteomes" id="UP001454086">
    <property type="component" value="Unassembled WGS sequence"/>
</dbReference>
<evidence type="ECO:0000259" key="7">
    <source>
        <dbReference type="Pfam" id="PF03711"/>
    </source>
</evidence>
<dbReference type="EMBL" id="JBBMFM010000003">
    <property type="protein sequence ID" value="MEQ2423616.1"/>
    <property type="molecule type" value="Genomic_DNA"/>
</dbReference>
<evidence type="ECO:0000256" key="5">
    <source>
        <dbReference type="ARBA" id="ARBA00023239"/>
    </source>
</evidence>
<evidence type="ECO:0000256" key="2">
    <source>
        <dbReference type="ARBA" id="ARBA00010671"/>
    </source>
</evidence>
<dbReference type="Pfam" id="PF03711">
    <property type="entry name" value="OKR_DC_1_C"/>
    <property type="match status" value="1"/>
</dbReference>
<proteinExistence type="inferred from homology"/>
<dbReference type="InterPro" id="IPR052357">
    <property type="entry name" value="Orn_Lys_Arg_decarboxylase-I"/>
</dbReference>
<evidence type="ECO:0000259" key="6">
    <source>
        <dbReference type="Pfam" id="PF01276"/>
    </source>
</evidence>
<feature type="domain" description="Orn/Lys/Arg decarboxylase C-terminal" evidence="7">
    <location>
        <begin position="366"/>
        <end position="456"/>
    </location>
</feature>
<dbReference type="RefSeq" id="WP_349117631.1">
    <property type="nucleotide sequence ID" value="NZ_JBBMFM010000003.1"/>
</dbReference>
<dbReference type="InterPro" id="IPR015424">
    <property type="entry name" value="PyrdxlP-dep_Trfase"/>
</dbReference>
<dbReference type="SUPFAM" id="SSF55904">
    <property type="entry name" value="Ornithine decarboxylase C-terminal domain"/>
    <property type="match status" value="1"/>
</dbReference>
<keyword evidence="4" id="KW-0663">Pyridoxal phosphate</keyword>
<evidence type="ECO:0000256" key="4">
    <source>
        <dbReference type="ARBA" id="ARBA00022898"/>
    </source>
</evidence>
<accession>A0ABV1D1F9</accession>
<dbReference type="PANTHER" id="PTHR43277:SF4">
    <property type="entry name" value="ARGININE DECARBOXYLASE"/>
    <property type="match status" value="1"/>
</dbReference>
<gene>
    <name evidence="8" type="ORF">WMQ36_01390</name>
</gene>
<evidence type="ECO:0000313" key="8">
    <source>
        <dbReference type="EMBL" id="MEQ2423616.1"/>
    </source>
</evidence>
<dbReference type="PANTHER" id="PTHR43277">
    <property type="entry name" value="ARGININE DECARBOXYLASE"/>
    <property type="match status" value="1"/>
</dbReference>
<organism evidence="8 9">
    <name type="scientific">Enterocloster hominis</name>
    <name type="common">ex Hitch et al. 2024</name>
    <dbReference type="NCBI Taxonomy" id="1917870"/>
    <lineage>
        <taxon>Bacteria</taxon>
        <taxon>Bacillati</taxon>
        <taxon>Bacillota</taxon>
        <taxon>Clostridia</taxon>
        <taxon>Lachnospirales</taxon>
        <taxon>Lachnospiraceae</taxon>
        <taxon>Enterocloster</taxon>
    </lineage>
</organism>
<keyword evidence="3" id="KW-0210">Decarboxylase</keyword>
<dbReference type="Pfam" id="PF01276">
    <property type="entry name" value="OKR_DC_1"/>
    <property type="match status" value="1"/>
</dbReference>